<evidence type="ECO:0000256" key="2">
    <source>
        <dbReference type="SAM" id="Phobius"/>
    </source>
</evidence>
<organism evidence="4 5">
    <name type="scientific">Paenibacillus uliginis N3/975</name>
    <dbReference type="NCBI Taxonomy" id="1313296"/>
    <lineage>
        <taxon>Bacteria</taxon>
        <taxon>Bacillati</taxon>
        <taxon>Bacillota</taxon>
        <taxon>Bacilli</taxon>
        <taxon>Bacillales</taxon>
        <taxon>Paenibacillaceae</taxon>
        <taxon>Paenibacillus</taxon>
    </lineage>
</organism>
<reference evidence="4 5" key="1">
    <citation type="submission" date="2017-04" db="EMBL/GenBank/DDBJ databases">
        <authorList>
            <person name="Afonso C.L."/>
            <person name="Miller P.J."/>
            <person name="Scott M.A."/>
            <person name="Spackman E."/>
            <person name="Goraichik I."/>
            <person name="Dimitrov K.M."/>
            <person name="Suarez D.L."/>
            <person name="Swayne D.E."/>
        </authorList>
    </citation>
    <scope>NUCLEOTIDE SEQUENCE [LARGE SCALE GENOMIC DNA]</scope>
    <source>
        <strain evidence="4 5">N3/975</strain>
    </source>
</reference>
<sequence>MSIMMIRTRVRDYVESVYSFWRGWLAKYPLLTKIYFLFSWISLIFFIVSLLIMRDSRTMLVQYLWSFYVLLQFWLLCRSKTLSWKQVSLFVLAGVLFVVPFTNLTMQFLHWIFGGNTSDTWSIAVVTPIIEEMWKLLPLGVYLFFSRKATSLSLSDYVLLGAAPGVGFQLFEELSRRWVNNNYSMTFLGGETIHWDVFTLFPGHFEESFIPTMMNVSHPVHTAMIALGIGIAYRFRNKLNRWVYLFPGVLLLWSILNHAAWNGQNQFPDWVMNIHEWTGNGYTTKGFFLTMLAAALFMDYFALHKISQRLPRLESERIINPFSELCNMAVALLQDRKRLGYLLNFYRERRELGFSLLYGNEEAHSRISLIQEKVHKYAMLLGAIGVLLLAAGLLTGLQTLLFEPDSACFACLFDSLQNWWDGLSGWEQAGIVLGAFALSFMLVGFWPAFGIVMTGMGIAGGGHEIAGYIRDPKKLLSPQNAIAVATAVILSRIPVGKGLNWLSDRLGPRTRKVWESIKSKLGLKHKPDAEQNDMPGRKDEPDPNGQKKEPPEEEPNESKLTEPTTSGGKPKGNYEKPDPNDPRPITRQNETADLLAEKGYDIEMLPEVKGGNGYGVKPESNPDFLINEKVFDCYSPDTLNVRNIWSTVVGKTENQASGIVLNLEDYTGSMDKLVKQFDDWPIEGLDELFIIKDGSITRWFP</sequence>
<gene>
    <name evidence="4" type="ORF">SAMN05661091_5500</name>
</gene>
<feature type="transmembrane region" description="Helical" evidence="2">
    <location>
        <begin position="34"/>
        <end position="53"/>
    </location>
</feature>
<feature type="transmembrane region" description="Helical" evidence="2">
    <location>
        <begin position="281"/>
        <end position="303"/>
    </location>
</feature>
<keyword evidence="2" id="KW-0812">Transmembrane</keyword>
<keyword evidence="2" id="KW-0472">Membrane</keyword>
<dbReference type="STRING" id="1313296.SAMN05661091_5500"/>
<dbReference type="InterPro" id="IPR026898">
    <property type="entry name" value="PrsW"/>
</dbReference>
<feature type="transmembrane region" description="Helical" evidence="2">
    <location>
        <begin position="242"/>
        <end position="261"/>
    </location>
</feature>
<evidence type="ECO:0000259" key="3">
    <source>
        <dbReference type="Pfam" id="PF18451"/>
    </source>
</evidence>
<evidence type="ECO:0000256" key="1">
    <source>
        <dbReference type="SAM" id="MobiDB-lite"/>
    </source>
</evidence>
<dbReference type="AlphaFoldDB" id="A0A1X7HRD9"/>
<accession>A0A1X7HRD9</accession>
<dbReference type="GO" id="GO:0008233">
    <property type="term" value="F:peptidase activity"/>
    <property type="evidence" value="ECO:0007669"/>
    <property type="project" value="InterPro"/>
</dbReference>
<protein>
    <submittedName>
        <fullName evidence="4">Predicted membrane protein</fullName>
    </submittedName>
</protein>
<feature type="domain" description="tRNA nuclease CdiA C-terminal" evidence="3">
    <location>
        <begin position="621"/>
        <end position="696"/>
    </location>
</feature>
<dbReference type="RefSeq" id="WP_244562858.1">
    <property type="nucleotide sequence ID" value="NZ_LT840184.1"/>
</dbReference>
<feature type="transmembrane region" description="Helical" evidence="2">
    <location>
        <begin position="59"/>
        <end position="77"/>
    </location>
</feature>
<keyword evidence="2" id="KW-1133">Transmembrane helix</keyword>
<dbReference type="InterPro" id="IPR033806">
    <property type="entry name" value="CDI_toxin_Bp1026b-like"/>
</dbReference>
<dbReference type="EMBL" id="LT840184">
    <property type="protein sequence ID" value="SMF91582.1"/>
    <property type="molecule type" value="Genomic_DNA"/>
</dbReference>
<feature type="transmembrane region" description="Helical" evidence="2">
    <location>
        <begin position="89"/>
        <end position="109"/>
    </location>
</feature>
<dbReference type="Gene3D" id="3.40.1350.120">
    <property type="match status" value="1"/>
</dbReference>
<feature type="compositionally biased region" description="Basic and acidic residues" evidence="1">
    <location>
        <begin position="525"/>
        <end position="560"/>
    </location>
</feature>
<feature type="region of interest" description="Disordered" evidence="1">
    <location>
        <begin position="522"/>
        <end position="586"/>
    </location>
</feature>
<name>A0A1X7HRD9_9BACL</name>
<dbReference type="Proteomes" id="UP000192940">
    <property type="component" value="Chromosome I"/>
</dbReference>
<dbReference type="CDD" id="cd13442">
    <property type="entry name" value="CDI_toxin_Bp1026b-like"/>
    <property type="match status" value="1"/>
</dbReference>
<proteinExistence type="predicted"/>
<feature type="compositionally biased region" description="Basic and acidic residues" evidence="1">
    <location>
        <begin position="572"/>
        <end position="581"/>
    </location>
</feature>
<dbReference type="Pfam" id="PF13367">
    <property type="entry name" value="PrsW-protease"/>
    <property type="match status" value="1"/>
</dbReference>
<feature type="transmembrane region" description="Helical" evidence="2">
    <location>
        <begin position="121"/>
        <end position="145"/>
    </location>
</feature>
<dbReference type="InterPro" id="IPR040559">
    <property type="entry name" value="CdiA_C"/>
</dbReference>
<evidence type="ECO:0000313" key="5">
    <source>
        <dbReference type="Proteomes" id="UP000192940"/>
    </source>
</evidence>
<feature type="transmembrane region" description="Helical" evidence="2">
    <location>
        <begin position="377"/>
        <end position="397"/>
    </location>
</feature>
<feature type="transmembrane region" description="Helical" evidence="2">
    <location>
        <begin position="429"/>
        <end position="449"/>
    </location>
</feature>
<dbReference type="Pfam" id="PF18451">
    <property type="entry name" value="CdiA_C"/>
    <property type="match status" value="1"/>
</dbReference>
<keyword evidence="5" id="KW-1185">Reference proteome</keyword>
<dbReference type="GO" id="GO:0004549">
    <property type="term" value="F:tRNA-specific ribonuclease activity"/>
    <property type="evidence" value="ECO:0007669"/>
    <property type="project" value="InterPro"/>
</dbReference>
<evidence type="ECO:0000313" key="4">
    <source>
        <dbReference type="EMBL" id="SMF91582.1"/>
    </source>
</evidence>